<evidence type="ECO:0000313" key="1">
    <source>
        <dbReference type="EMBL" id="MBO0439112.1"/>
    </source>
</evidence>
<organism evidence="1 2">
    <name type="scientific">Candidatus Enterococcus ikei</name>
    <dbReference type="NCBI Taxonomy" id="2815326"/>
    <lineage>
        <taxon>Bacteria</taxon>
        <taxon>Bacillati</taxon>
        <taxon>Bacillota</taxon>
        <taxon>Bacilli</taxon>
        <taxon>Lactobacillales</taxon>
        <taxon>Enterococcaceae</taxon>
        <taxon>Enterococcus</taxon>
    </lineage>
</organism>
<gene>
    <name evidence="1" type="ORF">JZO69_01910</name>
</gene>
<dbReference type="Proteomes" id="UP000664632">
    <property type="component" value="Unassembled WGS sequence"/>
</dbReference>
<sequence>MEIIKKLNIPSTYFYEKMIDSVIFDIRKHTGKTVTPKQLTNFEYTKQFSKSSRAKIKVEKIIENSAYHFTTATTKNNFQVQYEIKKIDDQSCEIHYTETIESFGFMQKMNDAVVGLVLGFLKKRQFKRMLQMIEESY</sequence>
<dbReference type="InterPro" id="IPR021701">
    <property type="entry name" value="DUF3284"/>
</dbReference>
<name>A0ABS3GV29_9ENTE</name>
<dbReference type="EMBL" id="JAFLWD010000006">
    <property type="protein sequence ID" value="MBO0439112.1"/>
    <property type="molecule type" value="Genomic_DNA"/>
</dbReference>
<comment type="caution">
    <text evidence="1">The sequence shown here is derived from an EMBL/GenBank/DDBJ whole genome shotgun (WGS) entry which is preliminary data.</text>
</comment>
<proteinExistence type="predicted"/>
<dbReference type="RefSeq" id="WP_207111221.1">
    <property type="nucleotide sequence ID" value="NZ_JAFLWD010000006.1"/>
</dbReference>
<evidence type="ECO:0000313" key="2">
    <source>
        <dbReference type="Proteomes" id="UP000664632"/>
    </source>
</evidence>
<protein>
    <submittedName>
        <fullName evidence="1">DUF3284 domain-containing protein</fullName>
    </submittedName>
</protein>
<reference evidence="1 2" key="1">
    <citation type="submission" date="2021-03" db="EMBL/GenBank/DDBJ databases">
        <title>Enterococcal diversity collection.</title>
        <authorList>
            <person name="Gilmore M.S."/>
            <person name="Schwartzman J."/>
            <person name="Van Tyne D."/>
            <person name="Martin M."/>
            <person name="Earl A.M."/>
            <person name="Manson A.L."/>
            <person name="Straub T."/>
            <person name="Salamzade R."/>
            <person name="Saavedra J."/>
            <person name="Lebreton F."/>
            <person name="Prichula J."/>
            <person name="Schaufler K."/>
            <person name="Gaca A."/>
            <person name="Sgardioli B."/>
            <person name="Wagenaar J."/>
            <person name="Strong T."/>
        </authorList>
    </citation>
    <scope>NUCLEOTIDE SEQUENCE [LARGE SCALE GENOMIC DNA]</scope>
    <source>
        <strain evidence="1 2">DIV0869a</strain>
    </source>
</reference>
<dbReference type="Pfam" id="PF11687">
    <property type="entry name" value="DUF3284"/>
    <property type="match status" value="1"/>
</dbReference>
<keyword evidence="2" id="KW-1185">Reference proteome</keyword>
<accession>A0ABS3GV29</accession>